<reference evidence="3 4" key="2">
    <citation type="journal article" date="2010" name="Nature">
        <title>Comparative genomics reveals mobile pathogenicity chromosomes in Fusarium.</title>
        <authorList>
            <person name="Ma L.J."/>
            <person name="van der Does H.C."/>
            <person name="Borkovich K.A."/>
            <person name="Coleman J.J."/>
            <person name="Daboussi M.J."/>
            <person name="Di Pietro A."/>
            <person name="Dufresne M."/>
            <person name="Freitag M."/>
            <person name="Grabherr M."/>
            <person name="Henrissat B."/>
            <person name="Houterman P.M."/>
            <person name="Kang S."/>
            <person name="Shim W.B."/>
            <person name="Woloshuk C."/>
            <person name="Xie X."/>
            <person name="Xu J.R."/>
            <person name="Antoniw J."/>
            <person name="Baker S.E."/>
            <person name="Bluhm B.H."/>
            <person name="Breakspear A."/>
            <person name="Brown D.W."/>
            <person name="Butchko R.A."/>
            <person name="Chapman S."/>
            <person name="Coulson R."/>
            <person name="Coutinho P.M."/>
            <person name="Danchin E.G."/>
            <person name="Diener A."/>
            <person name="Gale L.R."/>
            <person name="Gardiner D.M."/>
            <person name="Goff S."/>
            <person name="Hammond-Kosack K.E."/>
            <person name="Hilburn K."/>
            <person name="Hua-Van A."/>
            <person name="Jonkers W."/>
            <person name="Kazan K."/>
            <person name="Kodira C.D."/>
            <person name="Koehrsen M."/>
            <person name="Kumar L."/>
            <person name="Lee Y.H."/>
            <person name="Li L."/>
            <person name="Manners J.M."/>
            <person name="Miranda-Saavedra D."/>
            <person name="Mukherjee M."/>
            <person name="Park G."/>
            <person name="Park J."/>
            <person name="Park S.Y."/>
            <person name="Proctor R.H."/>
            <person name="Regev A."/>
            <person name="Ruiz-Roldan M.C."/>
            <person name="Sain D."/>
            <person name="Sakthikumar S."/>
            <person name="Sykes S."/>
            <person name="Schwartz D.C."/>
            <person name="Turgeon B.G."/>
            <person name="Wapinski I."/>
            <person name="Yoder O."/>
            <person name="Young S."/>
            <person name="Zeng Q."/>
            <person name="Zhou S."/>
            <person name="Galagan J."/>
            <person name="Cuomo C.A."/>
            <person name="Kistler H.C."/>
            <person name="Rep M."/>
        </authorList>
    </citation>
    <scope>GENOME REANNOTATION</scope>
    <source>
        <strain evidence="4">ATCC MYA-4620 / CBS 123657 / FGSC 9075 / NRRL 31084 / PH-1</strain>
        <strain evidence="3">PH-1 / ATCC MYA-4620 / FGSC 9075 / NRRL 31084</strain>
    </source>
</reference>
<protein>
    <submittedName>
        <fullName evidence="2">Chromosome 1, complete genome</fullName>
    </submittedName>
</protein>
<evidence type="ECO:0000256" key="1">
    <source>
        <dbReference type="SAM" id="MobiDB-lite"/>
    </source>
</evidence>
<evidence type="ECO:0000313" key="4">
    <source>
        <dbReference type="Proteomes" id="UP000070720"/>
    </source>
</evidence>
<sequence>MTTPGLYAPGGSTKYSEVNHSHANTGTANPSLAYRSLTTRTFPIACLQEPGLGSRYGDAKAIEQKIRGIAPGFSIRVEHLAAILLVKGEDLKDNGHLSHKSCSPYELKDRLCGISPFCKHYMLHLDPTNEERLDKKEWAHALPQLPKPEPRPEPGMSFEDTAMSIHYLCRFRTGSNVPDLSPDLYKKVEAERKVRDEHKYIKTGRSNPRIFWFIPRKFNNTRDHNDATGYVRQGCMYLTKINFLHNIHSATELGKTYEIRNLLCVDSAIYDALTLGLCAFKYISCEPKDDKYGFTSFNYDKADKQKKKEIAVDLSVFQLRGCPKLKGAYGTRTPLSTMPFLSGRDVYITMPEQEAKPFECVVTVHWACVTFAALCGGAGRAWYLTGVKHEDGSSQPRDEEFREDERKKKRRPAQMDSPKR</sequence>
<evidence type="ECO:0000313" key="3">
    <source>
        <dbReference type="EnsemblFungi" id="CEF74458"/>
    </source>
</evidence>
<accession>A0A0E0RT83</accession>
<reference evidence="3" key="5">
    <citation type="submission" date="2017-01" db="UniProtKB">
        <authorList>
            <consortium name="EnsemblFungi"/>
        </authorList>
    </citation>
    <scope>IDENTIFICATION</scope>
    <source>
        <strain evidence="3">PH-1 / ATCC MYA-4620 / FGSC 9075 / NRRL 31084</strain>
    </source>
</reference>
<keyword evidence="4" id="KW-1185">Reference proteome</keyword>
<dbReference type="AlphaFoldDB" id="A0A0E0RT83"/>
<evidence type="ECO:0000313" key="2">
    <source>
        <dbReference type="EMBL" id="CEF74458.1"/>
    </source>
</evidence>
<dbReference type="EMBL" id="HG970332">
    <property type="protein sequence ID" value="CEF74458.1"/>
    <property type="molecule type" value="Genomic_DNA"/>
</dbReference>
<proteinExistence type="predicted"/>
<reference evidence="3 4" key="1">
    <citation type="journal article" date="2007" name="Science">
        <title>The Fusarium graminearum genome reveals a link between localized polymorphism and pathogen specialization.</title>
        <authorList>
            <person name="Cuomo C.A."/>
            <person name="Gueldener U."/>
            <person name="Xu J.-R."/>
            <person name="Trail F."/>
            <person name="Turgeon B.G."/>
            <person name="Di Pietro A."/>
            <person name="Walton J.D."/>
            <person name="Ma L.-J."/>
            <person name="Baker S.E."/>
            <person name="Rep M."/>
            <person name="Adam G."/>
            <person name="Antoniw J."/>
            <person name="Baldwin T."/>
            <person name="Calvo S.E."/>
            <person name="Chang Y.-L."/>
            <person name="DeCaprio D."/>
            <person name="Gale L.R."/>
            <person name="Gnerre S."/>
            <person name="Goswami R.S."/>
            <person name="Hammond-Kosack K."/>
            <person name="Harris L.J."/>
            <person name="Hilburn K."/>
            <person name="Kennell J.C."/>
            <person name="Kroken S."/>
            <person name="Magnuson J.K."/>
            <person name="Mannhaupt G."/>
            <person name="Mauceli E.W."/>
            <person name="Mewes H.-W."/>
            <person name="Mitterbauer R."/>
            <person name="Muehlbauer G."/>
            <person name="Muensterkoetter M."/>
            <person name="Nelson D."/>
            <person name="O'Donnell K."/>
            <person name="Ouellet T."/>
            <person name="Qi W."/>
            <person name="Quesneville H."/>
            <person name="Roncero M.I.G."/>
            <person name="Seong K.-Y."/>
            <person name="Tetko I.V."/>
            <person name="Urban M."/>
            <person name="Waalwijk C."/>
            <person name="Ward T.J."/>
            <person name="Yao J."/>
            <person name="Birren B.W."/>
            <person name="Kistler H.C."/>
        </authorList>
    </citation>
    <scope>NUCLEOTIDE SEQUENCE [LARGE SCALE GENOMIC DNA]</scope>
    <source>
        <strain evidence="4">ATCC MYA-4620 / CBS 123657 / FGSC 9075 / NRRL 31084 / PH-1</strain>
        <strain evidence="3">PH-1 / ATCC MYA-4620 / FGSC 9075 / NRRL 31084</strain>
    </source>
</reference>
<name>A0A0E0RT83_GIBZE</name>
<organism evidence="3">
    <name type="scientific">Gibberella zeae (strain ATCC MYA-4620 / CBS 123657 / FGSC 9075 / NRRL 31084 / PH-1)</name>
    <name type="common">Wheat head blight fungus</name>
    <name type="synonym">Fusarium graminearum</name>
    <dbReference type="NCBI Taxonomy" id="229533"/>
    <lineage>
        <taxon>Eukaryota</taxon>
        <taxon>Fungi</taxon>
        <taxon>Dikarya</taxon>
        <taxon>Ascomycota</taxon>
        <taxon>Pezizomycotina</taxon>
        <taxon>Sordariomycetes</taxon>
        <taxon>Hypocreomycetidae</taxon>
        <taxon>Hypocreales</taxon>
        <taxon>Nectriaceae</taxon>
        <taxon>Fusarium</taxon>
    </lineage>
</organism>
<dbReference type="Proteomes" id="UP000070720">
    <property type="component" value="Chromosome 1"/>
</dbReference>
<dbReference type="VEuPathDB" id="FungiDB:FGRAMPH1_01G05307"/>
<feature type="region of interest" description="Disordered" evidence="1">
    <location>
        <begin position="388"/>
        <end position="420"/>
    </location>
</feature>
<reference key="3">
    <citation type="submission" date="2014-02" db="EMBL/GenBank/DDBJ databases">
        <title>A revised Fusarium graminearum genomic reference sequence using whole shotgun re-sequencing.</title>
        <authorList>
            <person name="King R."/>
            <person name="Urban M."/>
            <person name="Hassani-Pak K."/>
            <person name="Hammond-Kosack K."/>
        </authorList>
    </citation>
    <scope>NUCLEOTIDE SEQUENCE</scope>
    <source>
        <strain>PH-1</strain>
    </source>
</reference>
<dbReference type="EnsemblFungi" id="CEF74458">
    <property type="protein sequence ID" value="CEF74458"/>
    <property type="gene ID" value="FGRRES_15951"/>
</dbReference>
<gene>
    <name evidence="2" type="ORF">FGRAMPH1_01T05307</name>
</gene>
<dbReference type="InParanoid" id="A0A0E0RT83"/>
<feature type="compositionally biased region" description="Basic and acidic residues" evidence="1">
    <location>
        <begin position="388"/>
        <end position="406"/>
    </location>
</feature>
<reference evidence="2 4" key="4">
    <citation type="journal article" date="2015" name="BMC Genomics">
        <title>The completed genome sequence of the pathogenic ascomycete fungus Fusarium graminearum.</title>
        <authorList>
            <person name="King R."/>
            <person name="Urban M."/>
            <person name="Hammond-Kosack M.C."/>
            <person name="Hassani-Pak K."/>
            <person name="Hammond-Kosack K.E."/>
        </authorList>
    </citation>
    <scope>NUCLEOTIDE SEQUENCE [LARGE SCALE GENOMIC DNA]</scope>
    <source>
        <strain evidence="4">ATCC MYA-4620 / CBS 123657 / FGSC 9075 / NRRL 31084 / PH-1</strain>
        <strain evidence="2">PH-1</strain>
    </source>
</reference>